<evidence type="ECO:0000313" key="3">
    <source>
        <dbReference type="EMBL" id="SEJ90565.1"/>
    </source>
</evidence>
<accession>A0A1H7CXJ3</accession>
<dbReference type="PANTHER" id="PTHR46268:SF6">
    <property type="entry name" value="UNIVERSAL STRESS PROTEIN UP12"/>
    <property type="match status" value="1"/>
</dbReference>
<dbReference type="RefSeq" id="WP_177177658.1">
    <property type="nucleotide sequence ID" value="NZ_FNZK01000023.1"/>
</dbReference>
<comment type="similarity">
    <text evidence="1">Belongs to the universal stress protein A family.</text>
</comment>
<dbReference type="InterPro" id="IPR014729">
    <property type="entry name" value="Rossmann-like_a/b/a_fold"/>
</dbReference>
<evidence type="ECO:0000313" key="4">
    <source>
        <dbReference type="Proteomes" id="UP000199662"/>
    </source>
</evidence>
<evidence type="ECO:0000256" key="1">
    <source>
        <dbReference type="ARBA" id="ARBA00008791"/>
    </source>
</evidence>
<reference evidence="3 4" key="1">
    <citation type="submission" date="2016-10" db="EMBL/GenBank/DDBJ databases">
        <authorList>
            <person name="de Groot N.N."/>
        </authorList>
    </citation>
    <scope>NUCLEOTIDE SEQUENCE [LARGE SCALE GENOMIC DNA]</scope>
    <source>
        <strain evidence="3 4">DSM 2179</strain>
    </source>
</reference>
<dbReference type="Proteomes" id="UP000199662">
    <property type="component" value="Unassembled WGS sequence"/>
</dbReference>
<protein>
    <submittedName>
        <fullName evidence="3">Nucleotide-binding universal stress protein, UspA family</fullName>
    </submittedName>
</protein>
<dbReference type="PRINTS" id="PR01438">
    <property type="entry name" value="UNVRSLSTRESS"/>
</dbReference>
<dbReference type="AlphaFoldDB" id="A0A1H7CXJ3"/>
<evidence type="ECO:0000259" key="2">
    <source>
        <dbReference type="Pfam" id="PF00582"/>
    </source>
</evidence>
<dbReference type="SUPFAM" id="SSF52402">
    <property type="entry name" value="Adenine nucleotide alpha hydrolases-like"/>
    <property type="match status" value="1"/>
</dbReference>
<gene>
    <name evidence="3" type="ORF">SAMN05660742_1235</name>
</gene>
<proteinExistence type="inferred from homology"/>
<name>A0A1H7CXJ3_9FIRM</name>
<feature type="domain" description="UspA" evidence="2">
    <location>
        <begin position="12"/>
        <end position="154"/>
    </location>
</feature>
<dbReference type="InterPro" id="IPR006016">
    <property type="entry name" value="UspA"/>
</dbReference>
<sequence length="154" mass="16984">MDQPDTKSCIQYKQILVPIDGSENSCRAIAAAVDMAELSQATISILYILTFSQQTPLQKQIHGDKVPHEVRSNPVAFAKSMLKDAGKLIPKHIPRHTYYEIGEPGIAITDFAQRNHYDVIVIGSRGLNFLSGIWQGSVSKYVTANAQCSVLIIK</sequence>
<keyword evidence="4" id="KW-1185">Reference proteome</keyword>
<dbReference type="STRING" id="84035.SAMN05660742_1235"/>
<organism evidence="3 4">
    <name type="scientific">Propionispira arboris</name>
    <dbReference type="NCBI Taxonomy" id="84035"/>
    <lineage>
        <taxon>Bacteria</taxon>
        <taxon>Bacillati</taxon>
        <taxon>Bacillota</taxon>
        <taxon>Negativicutes</taxon>
        <taxon>Selenomonadales</taxon>
        <taxon>Selenomonadaceae</taxon>
        <taxon>Propionispira</taxon>
    </lineage>
</organism>
<dbReference type="EMBL" id="FNZK01000023">
    <property type="protein sequence ID" value="SEJ90565.1"/>
    <property type="molecule type" value="Genomic_DNA"/>
</dbReference>
<dbReference type="Gene3D" id="3.40.50.620">
    <property type="entry name" value="HUPs"/>
    <property type="match status" value="1"/>
</dbReference>
<dbReference type="CDD" id="cd00293">
    <property type="entry name" value="USP-like"/>
    <property type="match status" value="1"/>
</dbReference>
<dbReference type="Pfam" id="PF00582">
    <property type="entry name" value="Usp"/>
    <property type="match status" value="1"/>
</dbReference>
<dbReference type="InterPro" id="IPR006015">
    <property type="entry name" value="Universal_stress_UspA"/>
</dbReference>
<dbReference type="PANTHER" id="PTHR46268">
    <property type="entry name" value="STRESS RESPONSE PROTEIN NHAX"/>
    <property type="match status" value="1"/>
</dbReference>